<reference evidence="2 3" key="1">
    <citation type="submission" date="2019-05" db="EMBL/GenBank/DDBJ databases">
        <title>Another draft genome of Portunus trituberculatus and its Hox gene families provides insights of decapod evolution.</title>
        <authorList>
            <person name="Jeong J.-H."/>
            <person name="Song I."/>
            <person name="Kim S."/>
            <person name="Choi T."/>
            <person name="Kim D."/>
            <person name="Ryu S."/>
            <person name="Kim W."/>
        </authorList>
    </citation>
    <scope>NUCLEOTIDE SEQUENCE [LARGE SCALE GENOMIC DNA]</scope>
    <source>
        <tissue evidence="2">Muscle</tissue>
    </source>
</reference>
<protein>
    <submittedName>
        <fullName evidence="2">Uncharacterized protein</fullName>
    </submittedName>
</protein>
<feature type="region of interest" description="Disordered" evidence="1">
    <location>
        <begin position="43"/>
        <end position="71"/>
    </location>
</feature>
<evidence type="ECO:0000313" key="3">
    <source>
        <dbReference type="Proteomes" id="UP000324222"/>
    </source>
</evidence>
<sequence length="71" mass="7356">MTSLKYSTPDGSQLCRASCYGGSKHGRHGSKAAQLVLGNGEIPSTSTSLPAPQHNNLAAVKNPTNMSGEWG</sequence>
<name>A0A5B7D5L4_PORTR</name>
<comment type="caution">
    <text evidence="2">The sequence shown here is derived from an EMBL/GenBank/DDBJ whole genome shotgun (WGS) entry which is preliminary data.</text>
</comment>
<evidence type="ECO:0000256" key="1">
    <source>
        <dbReference type="SAM" id="MobiDB-lite"/>
    </source>
</evidence>
<proteinExistence type="predicted"/>
<accession>A0A5B7D5L4</accession>
<evidence type="ECO:0000313" key="2">
    <source>
        <dbReference type="EMBL" id="MPC15973.1"/>
    </source>
</evidence>
<dbReference type="Proteomes" id="UP000324222">
    <property type="component" value="Unassembled WGS sequence"/>
</dbReference>
<organism evidence="2 3">
    <name type="scientific">Portunus trituberculatus</name>
    <name type="common">Swimming crab</name>
    <name type="synonym">Neptunus trituberculatus</name>
    <dbReference type="NCBI Taxonomy" id="210409"/>
    <lineage>
        <taxon>Eukaryota</taxon>
        <taxon>Metazoa</taxon>
        <taxon>Ecdysozoa</taxon>
        <taxon>Arthropoda</taxon>
        <taxon>Crustacea</taxon>
        <taxon>Multicrustacea</taxon>
        <taxon>Malacostraca</taxon>
        <taxon>Eumalacostraca</taxon>
        <taxon>Eucarida</taxon>
        <taxon>Decapoda</taxon>
        <taxon>Pleocyemata</taxon>
        <taxon>Brachyura</taxon>
        <taxon>Eubrachyura</taxon>
        <taxon>Portunoidea</taxon>
        <taxon>Portunidae</taxon>
        <taxon>Portuninae</taxon>
        <taxon>Portunus</taxon>
    </lineage>
</organism>
<gene>
    <name evidence="2" type="ORF">E2C01_008779</name>
</gene>
<keyword evidence="3" id="KW-1185">Reference proteome</keyword>
<dbReference type="EMBL" id="VSRR010000468">
    <property type="protein sequence ID" value="MPC15973.1"/>
    <property type="molecule type" value="Genomic_DNA"/>
</dbReference>
<dbReference type="AlphaFoldDB" id="A0A5B7D5L4"/>